<keyword evidence="3" id="KW-1133">Transmembrane helix</keyword>
<dbReference type="Proteomes" id="UP001415857">
    <property type="component" value="Unassembled WGS sequence"/>
</dbReference>
<dbReference type="PROSITE" id="PS51207">
    <property type="entry name" value="PXA"/>
    <property type="match status" value="1"/>
</dbReference>
<feature type="transmembrane region" description="Helical" evidence="3">
    <location>
        <begin position="12"/>
        <end position="31"/>
    </location>
</feature>
<dbReference type="PANTHER" id="PTHR22999">
    <property type="entry name" value="PX SERINE/THREONINE KINASE PXK"/>
    <property type="match status" value="1"/>
</dbReference>
<accession>A0AAP0RNL8</accession>
<dbReference type="EMBL" id="JBBPBK010000007">
    <property type="protein sequence ID" value="KAK9281817.1"/>
    <property type="molecule type" value="Genomic_DNA"/>
</dbReference>
<name>A0AAP0RNL8_LIQFO</name>
<organism evidence="5 6">
    <name type="scientific">Liquidambar formosana</name>
    <name type="common">Formosan gum</name>
    <dbReference type="NCBI Taxonomy" id="63359"/>
    <lineage>
        <taxon>Eukaryota</taxon>
        <taxon>Viridiplantae</taxon>
        <taxon>Streptophyta</taxon>
        <taxon>Embryophyta</taxon>
        <taxon>Tracheophyta</taxon>
        <taxon>Spermatophyta</taxon>
        <taxon>Magnoliopsida</taxon>
        <taxon>eudicotyledons</taxon>
        <taxon>Gunneridae</taxon>
        <taxon>Pentapetalae</taxon>
        <taxon>Saxifragales</taxon>
        <taxon>Altingiaceae</taxon>
        <taxon>Liquidambar</taxon>
    </lineage>
</organism>
<evidence type="ECO:0000259" key="4">
    <source>
        <dbReference type="PROSITE" id="PS51207"/>
    </source>
</evidence>
<gene>
    <name evidence="5" type="ORF">L1049_004723</name>
</gene>
<evidence type="ECO:0000256" key="1">
    <source>
        <dbReference type="ARBA" id="ARBA00004496"/>
    </source>
</evidence>
<dbReference type="AlphaFoldDB" id="A0AAP0RNL8"/>
<keyword evidence="2" id="KW-0963">Cytoplasm</keyword>
<evidence type="ECO:0000256" key="2">
    <source>
        <dbReference type="ARBA" id="ARBA00022490"/>
    </source>
</evidence>
<comment type="subcellular location">
    <subcellularLocation>
        <location evidence="1">Cytoplasm</location>
    </subcellularLocation>
</comment>
<sequence length="194" mass="21939">MGKAGGRGVTSSSVWVNLPAAASLIIILRYLSLDFDMRRKAAAYNNKPSSANILSQKKPVEGPKVVERSDWKRKVNSPVVEDAIDQLTRHLVSEFVTDLWYSRLTPDREGPEELVQIMNGVLGEISCRMRNINLIDLLTRDFINLICTHLELFRANQAKIEKQQLGLLSIARRDMELKLVLASREQIAPCFIFC</sequence>
<dbReference type="GO" id="GO:0005737">
    <property type="term" value="C:cytoplasm"/>
    <property type="evidence" value="ECO:0007669"/>
    <property type="project" value="UniProtKB-SubCell"/>
</dbReference>
<keyword evidence="3" id="KW-0812">Transmembrane</keyword>
<proteinExistence type="predicted"/>
<evidence type="ECO:0000256" key="3">
    <source>
        <dbReference type="SAM" id="Phobius"/>
    </source>
</evidence>
<keyword evidence="6" id="KW-1185">Reference proteome</keyword>
<dbReference type="Pfam" id="PF02194">
    <property type="entry name" value="PXA"/>
    <property type="match status" value="1"/>
</dbReference>
<dbReference type="InterPro" id="IPR003114">
    <property type="entry name" value="Phox_assoc"/>
</dbReference>
<protein>
    <recommendedName>
        <fullName evidence="4">PXA domain-containing protein</fullName>
    </recommendedName>
</protein>
<dbReference type="InterPro" id="IPR051837">
    <property type="entry name" value="SortingNexin/PXDomain-PKLike"/>
</dbReference>
<reference evidence="5 6" key="1">
    <citation type="journal article" date="2024" name="Plant J.">
        <title>Genome sequences and population genomics reveal climatic adaptation and genomic divergence between two closely related sweetgum species.</title>
        <authorList>
            <person name="Xu W.Q."/>
            <person name="Ren C.Q."/>
            <person name="Zhang X.Y."/>
            <person name="Comes H.P."/>
            <person name="Liu X.H."/>
            <person name="Li Y.G."/>
            <person name="Kettle C.J."/>
            <person name="Jalonen R."/>
            <person name="Gaisberger H."/>
            <person name="Ma Y.Z."/>
            <person name="Qiu Y.X."/>
        </authorList>
    </citation>
    <scope>NUCLEOTIDE SEQUENCE [LARGE SCALE GENOMIC DNA]</scope>
    <source>
        <strain evidence="5">Hangzhou</strain>
    </source>
</reference>
<dbReference type="PANTHER" id="PTHR22999:SF28">
    <property type="entry name" value="PHOX (PX) DOMAIN-CONTAINING PROTEIN"/>
    <property type="match status" value="1"/>
</dbReference>
<evidence type="ECO:0000313" key="6">
    <source>
        <dbReference type="Proteomes" id="UP001415857"/>
    </source>
</evidence>
<evidence type="ECO:0000313" key="5">
    <source>
        <dbReference type="EMBL" id="KAK9281817.1"/>
    </source>
</evidence>
<comment type="caution">
    <text evidence="5">The sequence shown here is derived from an EMBL/GenBank/DDBJ whole genome shotgun (WGS) entry which is preliminary data.</text>
</comment>
<keyword evidence="3" id="KW-0472">Membrane</keyword>
<feature type="domain" description="PXA" evidence="4">
    <location>
        <begin position="77"/>
        <end position="194"/>
    </location>
</feature>